<keyword evidence="1" id="KW-0812">Transmembrane</keyword>
<sequence>MSDYPAPSLSTQEASNLYQAPGVHPQMQVSDPSVSAMIINQLVRTRGWVRLCSVVGFIGAGFMLLGGLFMVIGGAALPLSSGPGQSAAYGAGMIAGMGIFYLVFALFYIYPSLRLWQYASSISRLQHSQQTVDLETALDRQRSFWKFVGLMISIILGLYLLIIVGAIVIGAAGALNI</sequence>
<feature type="transmembrane region" description="Helical" evidence="1">
    <location>
        <begin position="147"/>
        <end position="175"/>
    </location>
</feature>
<organism evidence="2 3">
    <name type="scientific">Oceaniferula marina</name>
    <dbReference type="NCBI Taxonomy" id="2748318"/>
    <lineage>
        <taxon>Bacteria</taxon>
        <taxon>Pseudomonadati</taxon>
        <taxon>Verrucomicrobiota</taxon>
        <taxon>Verrucomicrobiia</taxon>
        <taxon>Verrucomicrobiales</taxon>
        <taxon>Verrucomicrobiaceae</taxon>
        <taxon>Oceaniferula</taxon>
    </lineage>
</organism>
<accession>A0A851GIT1</accession>
<comment type="caution">
    <text evidence="2">The sequence shown here is derived from an EMBL/GenBank/DDBJ whole genome shotgun (WGS) entry which is preliminary data.</text>
</comment>
<gene>
    <name evidence="2" type="ORF">HW115_14660</name>
</gene>
<dbReference type="EMBL" id="JACBAZ010000006">
    <property type="protein sequence ID" value="NWK56862.1"/>
    <property type="molecule type" value="Genomic_DNA"/>
</dbReference>
<keyword evidence="1" id="KW-0472">Membrane</keyword>
<reference evidence="2 3" key="1">
    <citation type="submission" date="2020-07" db="EMBL/GenBank/DDBJ databases">
        <title>Roseicoccus Jingziensis gen. nov., sp. nov., isolated from coastal seawater.</title>
        <authorList>
            <person name="Feng X."/>
        </authorList>
    </citation>
    <scope>NUCLEOTIDE SEQUENCE [LARGE SCALE GENOMIC DNA]</scope>
    <source>
        <strain evidence="2 3">N1E253</strain>
    </source>
</reference>
<evidence type="ECO:0000313" key="3">
    <source>
        <dbReference type="Proteomes" id="UP000557872"/>
    </source>
</evidence>
<dbReference type="AlphaFoldDB" id="A0A851GIT1"/>
<evidence type="ECO:0000313" key="2">
    <source>
        <dbReference type="EMBL" id="NWK56862.1"/>
    </source>
</evidence>
<feature type="transmembrane region" description="Helical" evidence="1">
    <location>
        <begin position="89"/>
        <end position="110"/>
    </location>
</feature>
<keyword evidence="3" id="KW-1185">Reference proteome</keyword>
<feature type="transmembrane region" description="Helical" evidence="1">
    <location>
        <begin position="54"/>
        <end position="77"/>
    </location>
</feature>
<name>A0A851GIT1_9BACT</name>
<dbReference type="RefSeq" id="WP_178933693.1">
    <property type="nucleotide sequence ID" value="NZ_JACBAZ010000006.1"/>
</dbReference>
<keyword evidence="1" id="KW-1133">Transmembrane helix</keyword>
<evidence type="ECO:0000256" key="1">
    <source>
        <dbReference type="SAM" id="Phobius"/>
    </source>
</evidence>
<evidence type="ECO:0008006" key="4">
    <source>
        <dbReference type="Google" id="ProtNLM"/>
    </source>
</evidence>
<proteinExistence type="predicted"/>
<dbReference type="Proteomes" id="UP000557872">
    <property type="component" value="Unassembled WGS sequence"/>
</dbReference>
<protein>
    <recommendedName>
        <fullName evidence="4">DUF5362 domain-containing protein</fullName>
    </recommendedName>
</protein>